<dbReference type="OrthoDB" id="4779840at2759"/>
<dbReference type="Proteomes" id="UP000765509">
    <property type="component" value="Unassembled WGS sequence"/>
</dbReference>
<protein>
    <submittedName>
        <fullName evidence="1">Uncharacterized protein</fullName>
    </submittedName>
</protein>
<evidence type="ECO:0000313" key="1">
    <source>
        <dbReference type="EMBL" id="MBW0590563.1"/>
    </source>
</evidence>
<proteinExistence type="predicted"/>
<name>A0A9Q3KYC5_9BASI</name>
<sequence>MLEEGWKPKLPVDTLKKDLFEIQQTASSFKILLYKLRHYANQSMTDSIEYAKQNSDKSNKTPEFKVGDLILASSLSFNNIKCPRKFKDSFSGPFLIGALHGTNRVQVEL</sequence>
<dbReference type="EMBL" id="AVOT02139038">
    <property type="protein sequence ID" value="MBW0590563.1"/>
    <property type="molecule type" value="Genomic_DNA"/>
</dbReference>
<comment type="caution">
    <text evidence="1">The sequence shown here is derived from an EMBL/GenBank/DDBJ whole genome shotgun (WGS) entry which is preliminary data.</text>
</comment>
<accession>A0A9Q3KYC5</accession>
<evidence type="ECO:0000313" key="2">
    <source>
        <dbReference type="Proteomes" id="UP000765509"/>
    </source>
</evidence>
<reference evidence="1" key="1">
    <citation type="submission" date="2021-03" db="EMBL/GenBank/DDBJ databases">
        <title>Draft genome sequence of rust myrtle Austropuccinia psidii MF-1, a brazilian biotype.</title>
        <authorList>
            <person name="Quecine M.C."/>
            <person name="Pachon D.M.R."/>
            <person name="Bonatelli M.L."/>
            <person name="Correr F.H."/>
            <person name="Franceschini L.M."/>
            <person name="Leite T.F."/>
            <person name="Margarido G.R.A."/>
            <person name="Almeida C.A."/>
            <person name="Ferrarezi J.A."/>
            <person name="Labate C.A."/>
        </authorList>
    </citation>
    <scope>NUCLEOTIDE SEQUENCE</scope>
    <source>
        <strain evidence="1">MF-1</strain>
    </source>
</reference>
<keyword evidence="2" id="KW-1185">Reference proteome</keyword>
<dbReference type="AlphaFoldDB" id="A0A9Q3KYC5"/>
<organism evidence="1 2">
    <name type="scientific">Austropuccinia psidii MF-1</name>
    <dbReference type="NCBI Taxonomy" id="1389203"/>
    <lineage>
        <taxon>Eukaryota</taxon>
        <taxon>Fungi</taxon>
        <taxon>Dikarya</taxon>
        <taxon>Basidiomycota</taxon>
        <taxon>Pucciniomycotina</taxon>
        <taxon>Pucciniomycetes</taxon>
        <taxon>Pucciniales</taxon>
        <taxon>Sphaerophragmiaceae</taxon>
        <taxon>Austropuccinia</taxon>
    </lineage>
</organism>
<gene>
    <name evidence="1" type="ORF">O181_130278</name>
</gene>